<comment type="pathway">
    <text evidence="1">Cofactor biosynthesis; tetrahydrofolate biosynthesis; 2-amino-4-hydroxy-6-hydroxymethyl-7,8-dihydropteridine diphosphate from 7,8-dihydroneopterin triphosphate: step 4/4.</text>
</comment>
<dbReference type="NCBIfam" id="TIGR01498">
    <property type="entry name" value="folK"/>
    <property type="match status" value="1"/>
</dbReference>
<dbReference type="GO" id="GO:0046654">
    <property type="term" value="P:tetrahydrofolate biosynthetic process"/>
    <property type="evidence" value="ECO:0007669"/>
    <property type="project" value="UniProtKB-UniPathway"/>
</dbReference>
<comment type="caution">
    <text evidence="14">The sequence shown here is derived from an EMBL/GenBank/DDBJ whole genome shotgun (WGS) entry which is preliminary data.</text>
</comment>
<dbReference type="PANTHER" id="PTHR43071:SF1">
    <property type="entry name" value="2-AMINO-4-HYDROXY-6-HYDROXYMETHYLDIHYDROPTERIDINE PYROPHOSPHOKINASE"/>
    <property type="match status" value="1"/>
</dbReference>
<dbReference type="GO" id="GO:0046656">
    <property type="term" value="P:folic acid biosynthetic process"/>
    <property type="evidence" value="ECO:0007669"/>
    <property type="project" value="UniProtKB-KW"/>
</dbReference>
<sequence length="172" mass="19588">MGKCVLIIGGNLGDREEMLEKTCFYIEEQFGAIIKKSSIYETAAWGGKSSGNYLNQVLLIQTDESPLSVLEKILEIENLLGRTRAVKWGDRTMDIDILYFDEKVIETENLTIPHPHISNRRFVLVPLAEILPDLFHPVFKATNLQLLNICEDVSEVRVYKEKPGDYPGLNEF</sequence>
<evidence type="ECO:0000256" key="5">
    <source>
        <dbReference type="ARBA" id="ARBA00022679"/>
    </source>
</evidence>
<evidence type="ECO:0000256" key="6">
    <source>
        <dbReference type="ARBA" id="ARBA00022741"/>
    </source>
</evidence>
<keyword evidence="15" id="KW-1185">Reference proteome</keyword>
<organism evidence="14 15">
    <name type="scientific">Indibacter alkaliphilus (strain CCUG 57479 / KCTC 22604 / LW1)</name>
    <dbReference type="NCBI Taxonomy" id="1189612"/>
    <lineage>
        <taxon>Bacteria</taxon>
        <taxon>Pseudomonadati</taxon>
        <taxon>Bacteroidota</taxon>
        <taxon>Cytophagia</taxon>
        <taxon>Cytophagales</taxon>
        <taxon>Cyclobacteriaceae</taxon>
    </lineage>
</organism>
<dbReference type="GO" id="GO:0003848">
    <property type="term" value="F:2-amino-4-hydroxy-6-hydroxymethyldihydropteridine diphosphokinase activity"/>
    <property type="evidence" value="ECO:0007669"/>
    <property type="project" value="UniProtKB-EC"/>
</dbReference>
<evidence type="ECO:0000256" key="8">
    <source>
        <dbReference type="ARBA" id="ARBA00022840"/>
    </source>
</evidence>
<evidence type="ECO:0000256" key="1">
    <source>
        <dbReference type="ARBA" id="ARBA00005051"/>
    </source>
</evidence>
<dbReference type="EC" id="2.7.6.3" evidence="3"/>
<accession>S2DI83</accession>
<dbReference type="PANTHER" id="PTHR43071">
    <property type="entry name" value="2-AMINO-4-HYDROXY-6-HYDROXYMETHYLDIHYDROPTERIDINE PYROPHOSPHOKINASE"/>
    <property type="match status" value="1"/>
</dbReference>
<evidence type="ECO:0000256" key="3">
    <source>
        <dbReference type="ARBA" id="ARBA00013253"/>
    </source>
</evidence>
<dbReference type="RefSeq" id="WP_009034450.1">
    <property type="nucleotide sequence ID" value="NZ_ALWO02000032.1"/>
</dbReference>
<protein>
    <recommendedName>
        <fullName evidence="4">2-amino-4-hydroxy-6-hydroxymethyldihydropteridine pyrophosphokinase</fullName>
        <ecNumber evidence="3">2.7.6.3</ecNumber>
    </recommendedName>
    <alternativeName>
        <fullName evidence="11">6-hydroxymethyl-7,8-dihydropterin pyrophosphokinase</fullName>
    </alternativeName>
    <alternativeName>
        <fullName evidence="12">7,8-dihydro-6-hydroxymethylpterin-pyrophosphokinase</fullName>
    </alternativeName>
</protein>
<keyword evidence="5 14" id="KW-0808">Transferase</keyword>
<evidence type="ECO:0000256" key="11">
    <source>
        <dbReference type="ARBA" id="ARBA00029766"/>
    </source>
</evidence>
<keyword evidence="8" id="KW-0067">ATP-binding</keyword>
<dbReference type="Proteomes" id="UP000006073">
    <property type="component" value="Unassembled WGS sequence"/>
</dbReference>
<keyword evidence="6" id="KW-0547">Nucleotide-binding</keyword>
<evidence type="ECO:0000256" key="2">
    <source>
        <dbReference type="ARBA" id="ARBA00005810"/>
    </source>
</evidence>
<keyword evidence="7" id="KW-0418">Kinase</keyword>
<evidence type="ECO:0000313" key="15">
    <source>
        <dbReference type="Proteomes" id="UP000006073"/>
    </source>
</evidence>
<dbReference type="OrthoDB" id="9808041at2"/>
<dbReference type="CDD" id="cd00483">
    <property type="entry name" value="HPPK"/>
    <property type="match status" value="1"/>
</dbReference>
<dbReference type="eggNOG" id="COG0801">
    <property type="taxonomic scope" value="Bacteria"/>
</dbReference>
<dbReference type="Pfam" id="PF01288">
    <property type="entry name" value="HPPK"/>
    <property type="match status" value="1"/>
</dbReference>
<evidence type="ECO:0000313" key="14">
    <source>
        <dbReference type="EMBL" id="EOZ96910.1"/>
    </source>
</evidence>
<dbReference type="InterPro" id="IPR000550">
    <property type="entry name" value="Hppk"/>
</dbReference>
<reference evidence="14 15" key="1">
    <citation type="journal article" date="2013" name="Genome Announc.">
        <title>Draft Genome Sequence of Indibacter alkaliphilus Strain LW1T, Isolated from Lonar Lake, a Haloalkaline Lake in the Buldana District of Maharashtra, India.</title>
        <authorList>
            <person name="Singh A."/>
            <person name="Kumar Jangir P."/>
            <person name="Sharma R."/>
            <person name="Singh A."/>
            <person name="Kumar Pinnaka A."/>
            <person name="Shivaji S."/>
        </authorList>
    </citation>
    <scope>NUCLEOTIDE SEQUENCE [LARGE SCALE GENOMIC DNA]</scope>
    <source>
        <strain evidence="15">CCUG 57479 / KCTC 22604 / LW1</strain>
    </source>
</reference>
<keyword evidence="9" id="KW-0289">Folate biosynthesis</keyword>
<evidence type="ECO:0000256" key="7">
    <source>
        <dbReference type="ARBA" id="ARBA00022777"/>
    </source>
</evidence>
<proteinExistence type="inferred from homology"/>
<gene>
    <name evidence="14" type="ORF">A33Q_2220</name>
</gene>
<evidence type="ECO:0000256" key="12">
    <source>
        <dbReference type="ARBA" id="ARBA00033413"/>
    </source>
</evidence>
<comment type="similarity">
    <text evidence="2">Belongs to the HPPK family.</text>
</comment>
<evidence type="ECO:0000259" key="13">
    <source>
        <dbReference type="Pfam" id="PF01288"/>
    </source>
</evidence>
<dbReference type="STRING" id="1189612.A33Q_2220"/>
<dbReference type="SUPFAM" id="SSF55083">
    <property type="entry name" value="6-hydroxymethyl-7,8-dihydropterin pyrophosphokinase, HPPK"/>
    <property type="match status" value="1"/>
</dbReference>
<dbReference type="GO" id="GO:0016301">
    <property type="term" value="F:kinase activity"/>
    <property type="evidence" value="ECO:0007669"/>
    <property type="project" value="UniProtKB-KW"/>
</dbReference>
<dbReference type="AlphaFoldDB" id="S2DI83"/>
<feature type="domain" description="7,8-dihydro-6-hydroxymethylpterin-pyrophosphokinase" evidence="13">
    <location>
        <begin position="6"/>
        <end position="132"/>
    </location>
</feature>
<evidence type="ECO:0000256" key="4">
    <source>
        <dbReference type="ARBA" id="ARBA00016218"/>
    </source>
</evidence>
<dbReference type="GO" id="GO:0005524">
    <property type="term" value="F:ATP binding"/>
    <property type="evidence" value="ECO:0007669"/>
    <property type="project" value="UniProtKB-KW"/>
</dbReference>
<comment type="function">
    <text evidence="10">Catalyzes the transfer of pyrophosphate from adenosine triphosphate (ATP) to 6-hydroxymethyl-7,8-dihydropterin, an enzymatic step in folate biosynthesis pathway.</text>
</comment>
<dbReference type="EMBL" id="ALWO02000032">
    <property type="protein sequence ID" value="EOZ96910.1"/>
    <property type="molecule type" value="Genomic_DNA"/>
</dbReference>
<evidence type="ECO:0000256" key="10">
    <source>
        <dbReference type="ARBA" id="ARBA00029409"/>
    </source>
</evidence>
<dbReference type="InterPro" id="IPR035907">
    <property type="entry name" value="Hppk_sf"/>
</dbReference>
<evidence type="ECO:0000256" key="9">
    <source>
        <dbReference type="ARBA" id="ARBA00022909"/>
    </source>
</evidence>
<name>S2DI83_INDAL</name>
<dbReference type="UniPathway" id="UPA00077">
    <property type="reaction ID" value="UER00155"/>
</dbReference>
<dbReference type="Gene3D" id="3.30.70.560">
    <property type="entry name" value="7,8-Dihydro-6-hydroxymethylpterin-pyrophosphokinase HPPK"/>
    <property type="match status" value="1"/>
</dbReference>